<evidence type="ECO:0000259" key="4">
    <source>
        <dbReference type="Pfam" id="PF21191"/>
    </source>
</evidence>
<sequence length="284" mass="32129">MNELLGQVITGLIIDENETMYLVQKNGVTFRLAKTEGEHEIGESIEGFAYVNQKKEAVITTVIPQVRMGHFAFGEVTDVRRDLGAFVNIGLPDKDMVVSLDEMPSMKELWPKKGDRLMISLRVDEKDRMWGVLADETIFHSLSRAGSAEMQNENKTGTIYRLKVTGSYLITDDFYIGFVHPLERYKEPRLGEVVEARVIGVRPDGVLNMSLKPRNHEMINDDAAMILTMLQRNATNSLPYWDKSAPEEIKEAFGISKGQFKRAIGHLLKEKLIVQTEGEIKLKS</sequence>
<feature type="domain" description="Conserved virulence factor B first S1" evidence="2">
    <location>
        <begin position="5"/>
        <end position="61"/>
    </location>
</feature>
<dbReference type="PIRSF" id="PIRSF012524">
    <property type="entry name" value="YitL_S1"/>
    <property type="match status" value="1"/>
</dbReference>
<organism evidence="6 7">
    <name type="scientific">Enterococcus hermanniensis</name>
    <dbReference type="NCBI Taxonomy" id="249189"/>
    <lineage>
        <taxon>Bacteria</taxon>
        <taxon>Bacillati</taxon>
        <taxon>Bacillota</taxon>
        <taxon>Bacilli</taxon>
        <taxon>Lactobacillales</taxon>
        <taxon>Enterococcaceae</taxon>
        <taxon>Enterococcus</taxon>
    </lineage>
</organism>
<protein>
    <recommendedName>
        <fullName evidence="8">S1 motif domain-containing protein</fullName>
    </recommendedName>
</protein>
<dbReference type="Pfam" id="PF21191">
    <property type="entry name" value="CvfB_1st"/>
    <property type="match status" value="1"/>
</dbReference>
<evidence type="ECO:0000259" key="5">
    <source>
        <dbReference type="Pfam" id="PF21543"/>
    </source>
</evidence>
<proteinExistence type="inferred from homology"/>
<dbReference type="Gene3D" id="1.10.10.10">
    <property type="entry name" value="Winged helix-like DNA-binding domain superfamily/Winged helix DNA-binding domain"/>
    <property type="match status" value="1"/>
</dbReference>
<dbReference type="AlphaFoldDB" id="A0A1L8TRH5"/>
<gene>
    <name evidence="6" type="ORF">RV04_GL001082</name>
</gene>
<evidence type="ECO:0008006" key="8">
    <source>
        <dbReference type="Google" id="ProtNLM"/>
    </source>
</evidence>
<evidence type="ECO:0000313" key="6">
    <source>
        <dbReference type="EMBL" id="OJG46654.1"/>
    </source>
</evidence>
<dbReference type="PANTHER" id="PTHR37296">
    <property type="entry name" value="CONSERVED VIRULENCE FACTOR B"/>
    <property type="match status" value="1"/>
</dbReference>
<evidence type="ECO:0000259" key="3">
    <source>
        <dbReference type="Pfam" id="PF17783"/>
    </source>
</evidence>
<dbReference type="InterPro" id="IPR014464">
    <property type="entry name" value="CvfB_fam"/>
</dbReference>
<dbReference type="OrthoDB" id="9801597at2"/>
<evidence type="ECO:0000256" key="1">
    <source>
        <dbReference type="PIRNR" id="PIRNR012524"/>
    </source>
</evidence>
<dbReference type="InterPro" id="IPR036388">
    <property type="entry name" value="WH-like_DNA-bd_sf"/>
</dbReference>
<dbReference type="PANTHER" id="PTHR37296:SF1">
    <property type="entry name" value="CONSERVED VIRULENCE FACTOR B"/>
    <property type="match status" value="1"/>
</dbReference>
<dbReference type="InterPro" id="IPR048588">
    <property type="entry name" value="CvfB_S1_2nd"/>
</dbReference>
<name>A0A1L8TRH5_9ENTE</name>
<reference evidence="6 7" key="1">
    <citation type="submission" date="2014-12" db="EMBL/GenBank/DDBJ databases">
        <title>Draft genome sequences of 29 type strains of Enterococci.</title>
        <authorList>
            <person name="Zhong Z."/>
            <person name="Sun Z."/>
            <person name="Liu W."/>
            <person name="Zhang W."/>
            <person name="Zhang H."/>
        </authorList>
    </citation>
    <scope>NUCLEOTIDE SEQUENCE [LARGE SCALE GENOMIC DNA]</scope>
    <source>
        <strain evidence="6 7">DSM 17122</strain>
    </source>
</reference>
<comment type="caution">
    <text evidence="6">The sequence shown here is derived from an EMBL/GenBank/DDBJ whole genome shotgun (WGS) entry which is preliminary data.</text>
</comment>
<dbReference type="Pfam" id="PF21543">
    <property type="entry name" value="CvfB_2nd"/>
    <property type="match status" value="1"/>
</dbReference>
<dbReference type="Gene3D" id="2.40.50.330">
    <property type="match status" value="1"/>
</dbReference>
<dbReference type="Proteomes" id="UP000182077">
    <property type="component" value="Unassembled WGS sequence"/>
</dbReference>
<dbReference type="InterPro" id="IPR039566">
    <property type="entry name" value="CvfB_S1_st"/>
</dbReference>
<dbReference type="Gene3D" id="2.40.50.140">
    <property type="entry name" value="Nucleic acid-binding proteins"/>
    <property type="match status" value="2"/>
</dbReference>
<dbReference type="InterPro" id="IPR012340">
    <property type="entry name" value="NA-bd_OB-fold"/>
</dbReference>
<dbReference type="RefSeq" id="WP_071857109.1">
    <property type="nucleotide sequence ID" value="NZ_JBHSHK010000005.1"/>
</dbReference>
<feature type="domain" description="Conserved virulence factor B second S1" evidence="4">
    <location>
        <begin position="71"/>
        <end position="131"/>
    </location>
</feature>
<dbReference type="EMBL" id="JXKQ01000002">
    <property type="protein sequence ID" value="OJG46654.1"/>
    <property type="molecule type" value="Genomic_DNA"/>
</dbReference>
<dbReference type="Pfam" id="PF13509">
    <property type="entry name" value="S1_2"/>
    <property type="match status" value="1"/>
</dbReference>
<dbReference type="Pfam" id="PF17783">
    <property type="entry name" value="WHD_CvfB"/>
    <property type="match status" value="1"/>
</dbReference>
<dbReference type="STRING" id="249189.RV04_GL001082"/>
<dbReference type="InterPro" id="IPR048587">
    <property type="entry name" value="CvfB_S1_3rd"/>
</dbReference>
<evidence type="ECO:0000259" key="2">
    <source>
        <dbReference type="Pfam" id="PF13509"/>
    </source>
</evidence>
<comment type="similarity">
    <text evidence="1">Belongs to the CvfB family.</text>
</comment>
<feature type="domain" description="Conserved virulence factor B-like winged helix" evidence="3">
    <location>
        <begin position="224"/>
        <end position="282"/>
    </location>
</feature>
<feature type="domain" description="Conserved virulence factor B third S1" evidence="5">
    <location>
        <begin position="139"/>
        <end position="213"/>
    </location>
</feature>
<dbReference type="InterPro" id="IPR040764">
    <property type="entry name" value="CvfB_WH"/>
</dbReference>
<accession>A0A1L8TRH5</accession>
<keyword evidence="7" id="KW-1185">Reference proteome</keyword>
<evidence type="ECO:0000313" key="7">
    <source>
        <dbReference type="Proteomes" id="UP000182077"/>
    </source>
</evidence>